<comment type="caution">
    <text evidence="1">The sequence shown here is derived from an EMBL/GenBank/DDBJ whole genome shotgun (WGS) entry which is preliminary data.</text>
</comment>
<dbReference type="EMBL" id="VIGI01000002">
    <property type="protein sequence ID" value="KAB8303405.1"/>
    <property type="molecule type" value="Genomic_DNA"/>
</dbReference>
<protein>
    <submittedName>
        <fullName evidence="1">Uncharacterized protein</fullName>
    </submittedName>
</protein>
<sequence>MFKAVPPRYLSISFCQYQQLSFEHFIFLHRSRAFCYKIRFHSLVLCISLFERITIPYIDLIQKISNPLKISTTSIFKYITIFSTLPTIIQTHRFVTSGTIKIFNQHTHSSCFLKPQS</sequence>
<name>A0A5N6KI89_MONLA</name>
<proteinExistence type="predicted"/>
<reference evidence="1 2" key="1">
    <citation type="submission" date="2019-06" db="EMBL/GenBank/DDBJ databases">
        <title>Genome Sequence of the Brown Rot Fungal Pathogen Monilinia laxa.</title>
        <authorList>
            <person name="De Miccolis Angelini R.M."/>
            <person name="Landi L."/>
            <person name="Abate D."/>
            <person name="Pollastro S."/>
            <person name="Romanazzi G."/>
            <person name="Faretra F."/>
        </authorList>
    </citation>
    <scope>NUCLEOTIDE SEQUENCE [LARGE SCALE GENOMIC DNA]</scope>
    <source>
        <strain evidence="1 2">Mlax316</strain>
    </source>
</reference>
<organism evidence="1 2">
    <name type="scientific">Monilinia laxa</name>
    <name type="common">Brown rot fungus</name>
    <name type="synonym">Sclerotinia laxa</name>
    <dbReference type="NCBI Taxonomy" id="61186"/>
    <lineage>
        <taxon>Eukaryota</taxon>
        <taxon>Fungi</taxon>
        <taxon>Dikarya</taxon>
        <taxon>Ascomycota</taxon>
        <taxon>Pezizomycotina</taxon>
        <taxon>Leotiomycetes</taxon>
        <taxon>Helotiales</taxon>
        <taxon>Sclerotiniaceae</taxon>
        <taxon>Monilinia</taxon>
    </lineage>
</organism>
<evidence type="ECO:0000313" key="2">
    <source>
        <dbReference type="Proteomes" id="UP000326757"/>
    </source>
</evidence>
<keyword evidence="2" id="KW-1185">Reference proteome</keyword>
<gene>
    <name evidence="1" type="ORF">EYC80_004833</name>
</gene>
<dbReference type="AlphaFoldDB" id="A0A5N6KI89"/>
<evidence type="ECO:0000313" key="1">
    <source>
        <dbReference type="EMBL" id="KAB8303405.1"/>
    </source>
</evidence>
<accession>A0A5N6KI89</accession>
<dbReference type="Proteomes" id="UP000326757">
    <property type="component" value="Unassembled WGS sequence"/>
</dbReference>